<dbReference type="Gene3D" id="1.10.12.10">
    <property type="entry name" value="Lyase 2-enoyl-coa Hydratase, Chain A, domain 2"/>
    <property type="match status" value="1"/>
</dbReference>
<dbReference type="GO" id="GO:0006635">
    <property type="term" value="P:fatty acid beta-oxidation"/>
    <property type="evidence" value="ECO:0007669"/>
    <property type="project" value="TreeGrafter"/>
</dbReference>
<evidence type="ECO:0000256" key="3">
    <source>
        <dbReference type="RuleBase" id="RU003707"/>
    </source>
</evidence>
<dbReference type="Gene3D" id="3.90.226.10">
    <property type="entry name" value="2-enoyl-CoA Hydratase, Chain A, domain 1"/>
    <property type="match status" value="1"/>
</dbReference>
<evidence type="ECO:0000256" key="4">
    <source>
        <dbReference type="SAM" id="MobiDB-lite"/>
    </source>
</evidence>
<organism evidence="5 6">
    <name type="scientific">Prymnesium parvum</name>
    <name type="common">Toxic golden alga</name>
    <dbReference type="NCBI Taxonomy" id="97485"/>
    <lineage>
        <taxon>Eukaryota</taxon>
        <taxon>Haptista</taxon>
        <taxon>Haptophyta</taxon>
        <taxon>Prymnesiophyceae</taxon>
        <taxon>Prymnesiales</taxon>
        <taxon>Prymnesiaceae</taxon>
        <taxon>Prymnesium</taxon>
    </lineage>
</organism>
<evidence type="ECO:0000313" key="5">
    <source>
        <dbReference type="EMBL" id="KAL1522881.1"/>
    </source>
</evidence>
<sequence>MAASLRRLGSSVRLPPRARAYSHITSEARGPVGLITLNRPKALNALSPELVAELSHAAVAFDADEAIGALVLTGAGEKAFAAGADIKTMSSKGYMDMYKSQLFKEMDQIAQLRKPIIAAVNGFALGGGCELAMCCDFILAAGEITAPHPTHPSLTPHSPLTHPSLTPHSPQYHFSPLTSHPVSPAPNTAKFGQPEIKLGTIPGLGGTQRFARALGKSRAMELVLTGDLMSAEEALQRGLVSRVVPAASLLDDAIATATKIAGYSQPIVAIAKTCVNAAFESSLAEGLKLERHLFYSTFATEDQSIGMKAFLEKATPEFKHQ</sequence>
<dbReference type="PANTHER" id="PTHR11941:SF54">
    <property type="entry name" value="ENOYL-COA HYDRATASE, MITOCHONDRIAL"/>
    <property type="match status" value="1"/>
</dbReference>
<dbReference type="PROSITE" id="PS00166">
    <property type="entry name" value="ENOYL_COA_HYDRATASE"/>
    <property type="match status" value="1"/>
</dbReference>
<feature type="compositionally biased region" description="Low complexity" evidence="4">
    <location>
        <begin position="150"/>
        <end position="170"/>
    </location>
</feature>
<dbReference type="GO" id="GO:0005739">
    <property type="term" value="C:mitochondrion"/>
    <property type="evidence" value="ECO:0007669"/>
    <property type="project" value="TreeGrafter"/>
</dbReference>
<dbReference type="InterPro" id="IPR018376">
    <property type="entry name" value="Enoyl-CoA_hyd/isom_CS"/>
</dbReference>
<feature type="region of interest" description="Disordered" evidence="4">
    <location>
        <begin position="150"/>
        <end position="189"/>
    </location>
</feature>
<dbReference type="InterPro" id="IPR014748">
    <property type="entry name" value="Enoyl-CoA_hydra_C"/>
</dbReference>
<name>A0AB34JN84_PRYPA</name>
<proteinExistence type="inferred from homology"/>
<evidence type="ECO:0008006" key="7">
    <source>
        <dbReference type="Google" id="ProtNLM"/>
    </source>
</evidence>
<dbReference type="EMBL" id="JBGBPQ010000006">
    <property type="protein sequence ID" value="KAL1522881.1"/>
    <property type="molecule type" value="Genomic_DNA"/>
</dbReference>
<dbReference type="FunFam" id="1.10.12.10:FF:000001">
    <property type="entry name" value="Probable enoyl-CoA hydratase, mitochondrial"/>
    <property type="match status" value="1"/>
</dbReference>
<evidence type="ECO:0000256" key="1">
    <source>
        <dbReference type="ARBA" id="ARBA00005254"/>
    </source>
</evidence>
<dbReference type="InterPro" id="IPR029045">
    <property type="entry name" value="ClpP/crotonase-like_dom_sf"/>
</dbReference>
<reference evidence="5 6" key="1">
    <citation type="journal article" date="2024" name="Science">
        <title>Giant polyketide synthase enzymes in the biosynthesis of giant marine polyether toxins.</title>
        <authorList>
            <person name="Fallon T.R."/>
            <person name="Shende V.V."/>
            <person name="Wierzbicki I.H."/>
            <person name="Pendleton A.L."/>
            <person name="Watervoot N.F."/>
            <person name="Auber R.P."/>
            <person name="Gonzalez D.J."/>
            <person name="Wisecaver J.H."/>
            <person name="Moore B.S."/>
        </authorList>
    </citation>
    <scope>NUCLEOTIDE SEQUENCE [LARGE SCALE GENOMIC DNA]</scope>
    <source>
        <strain evidence="5 6">12B1</strain>
    </source>
</reference>
<dbReference type="Proteomes" id="UP001515480">
    <property type="component" value="Unassembled WGS sequence"/>
</dbReference>
<keyword evidence="2" id="KW-0456">Lyase</keyword>
<comment type="caution">
    <text evidence="5">The sequence shown here is derived from an EMBL/GenBank/DDBJ whole genome shotgun (WGS) entry which is preliminary data.</text>
</comment>
<dbReference type="SUPFAM" id="SSF52096">
    <property type="entry name" value="ClpP/crotonase"/>
    <property type="match status" value="2"/>
</dbReference>
<evidence type="ECO:0000313" key="6">
    <source>
        <dbReference type="Proteomes" id="UP001515480"/>
    </source>
</evidence>
<keyword evidence="6" id="KW-1185">Reference proteome</keyword>
<gene>
    <name evidence="5" type="ORF">AB1Y20_017846</name>
</gene>
<evidence type="ECO:0000256" key="2">
    <source>
        <dbReference type="ARBA" id="ARBA00023239"/>
    </source>
</evidence>
<dbReference type="InterPro" id="IPR001753">
    <property type="entry name" value="Enoyl-CoA_hydra/iso"/>
</dbReference>
<dbReference type="PANTHER" id="PTHR11941">
    <property type="entry name" value="ENOYL-COA HYDRATASE-RELATED"/>
    <property type="match status" value="1"/>
</dbReference>
<dbReference type="GO" id="GO:0016836">
    <property type="term" value="F:hydro-lyase activity"/>
    <property type="evidence" value="ECO:0007669"/>
    <property type="project" value="UniProtKB-ARBA"/>
</dbReference>
<dbReference type="AlphaFoldDB" id="A0AB34JN84"/>
<protein>
    <recommendedName>
        <fullName evidence="7">Enoyl-CoA hydratase</fullName>
    </recommendedName>
</protein>
<dbReference type="CDD" id="cd06558">
    <property type="entry name" value="crotonase-like"/>
    <property type="match status" value="1"/>
</dbReference>
<comment type="similarity">
    <text evidence="1 3">Belongs to the enoyl-CoA hydratase/isomerase family.</text>
</comment>
<accession>A0AB34JN84</accession>
<dbReference type="Pfam" id="PF00378">
    <property type="entry name" value="ECH_1"/>
    <property type="match status" value="2"/>
</dbReference>